<evidence type="ECO:0008006" key="3">
    <source>
        <dbReference type="Google" id="ProtNLM"/>
    </source>
</evidence>
<keyword evidence="2" id="KW-1185">Reference proteome</keyword>
<dbReference type="eggNOG" id="COG4928">
    <property type="taxonomic scope" value="Bacteria"/>
</dbReference>
<evidence type="ECO:0000313" key="1">
    <source>
        <dbReference type="EMBL" id="KDA03212.1"/>
    </source>
</evidence>
<comment type="caution">
    <text evidence="1">The sequence shown here is derived from an EMBL/GenBank/DDBJ whole genome shotgun (WGS) entry which is preliminary data.</text>
</comment>
<protein>
    <recommendedName>
        <fullName evidence="3">KAP NTPase domain-containing protein</fullName>
    </recommendedName>
</protein>
<dbReference type="InterPro" id="IPR027417">
    <property type="entry name" value="P-loop_NTPase"/>
</dbReference>
<dbReference type="STRING" id="1280953.HOC_06238"/>
<proteinExistence type="predicted"/>
<reference evidence="1 2" key="1">
    <citation type="journal article" date="2014" name="Antonie Van Leeuwenhoek">
        <title>Hyphomonas beringensis sp. nov. and Hyphomonas chukchiensis sp. nov., isolated from surface seawater of the Bering Sea and Chukchi Sea.</title>
        <authorList>
            <person name="Li C."/>
            <person name="Lai Q."/>
            <person name="Li G."/>
            <person name="Dong C."/>
            <person name="Wang J."/>
            <person name="Liao Y."/>
            <person name="Shao Z."/>
        </authorList>
    </citation>
    <scope>NUCLEOTIDE SEQUENCE [LARGE SCALE GENOMIC DNA]</scope>
    <source>
        <strain evidence="1 2">SCH89</strain>
    </source>
</reference>
<gene>
    <name evidence="1" type="ORF">HOC_06238</name>
</gene>
<accession>A0A059G8N0</accession>
<organism evidence="1 2">
    <name type="scientific">Hyphomonas oceanitis SCH89</name>
    <dbReference type="NCBI Taxonomy" id="1280953"/>
    <lineage>
        <taxon>Bacteria</taxon>
        <taxon>Pseudomonadati</taxon>
        <taxon>Pseudomonadota</taxon>
        <taxon>Alphaproteobacteria</taxon>
        <taxon>Hyphomonadales</taxon>
        <taxon>Hyphomonadaceae</taxon>
        <taxon>Hyphomonas</taxon>
    </lineage>
</organism>
<dbReference type="OrthoDB" id="88903at2"/>
<dbReference type="AlphaFoldDB" id="A0A059G8N0"/>
<evidence type="ECO:0000313" key="2">
    <source>
        <dbReference type="Proteomes" id="UP000024942"/>
    </source>
</evidence>
<dbReference type="SUPFAM" id="SSF52540">
    <property type="entry name" value="P-loop containing nucleoside triphosphate hydrolases"/>
    <property type="match status" value="1"/>
</dbReference>
<dbReference type="EMBL" id="ARYL01000007">
    <property type="protein sequence ID" value="KDA03212.1"/>
    <property type="molecule type" value="Genomic_DNA"/>
</dbReference>
<dbReference type="RefSeq" id="WP_162174808.1">
    <property type="nucleotide sequence ID" value="NZ_ARYL01000007.1"/>
</dbReference>
<dbReference type="Gene3D" id="3.40.50.300">
    <property type="entry name" value="P-loop containing nucleotide triphosphate hydrolases"/>
    <property type="match status" value="1"/>
</dbReference>
<dbReference type="PATRIC" id="fig|1280953.3.peg.1259"/>
<name>A0A059G8N0_9PROT</name>
<dbReference type="Proteomes" id="UP000024942">
    <property type="component" value="Unassembled WGS sequence"/>
</dbReference>
<sequence>METAEFIRTFLEQETDDVSNVTGAWGTGKTHVWHTTVSNFTNANDTLKRPRERYAYVSLFGIDSLDALKLRIFEELHPFSKAPKRAGVNPVDWISPVWRKHFKHAEGLPVVGQFATALTPMYFSAVNKAVICFDDLERRSLGLSLTSVFGLAQYLKDNRNCRVFFLLNNHELTEEDRSTYESYFEKTFDSSVRLEPTTSDCVEIAFNDDPSLQILKEYAARLPVNNIRILKKIRRGYVQLEKIVGGLRPEVKQQIAGTLPLLAWCHLQGENAPDLSFALETGSYKGISDRDKWTPTQRNWSRLIESYGYRMTDNLDSAIAKYVVDGYVDSENFLRAAHERHEQALVDEAHGAYQAAWGKFHDAFSDDEEEIVSELKEAFLDGVEHLGVQRLNSLVLFLSDLDRSDDVKEIVQAFITAHSKKPRKFWDPAEYSDFHTKWHPAVTEELQRRYSSLIENYDIIETLELLGKHEISPNEAVRRLSHVSTEEFVSLLKNTNPTNHRNVLRGATHFELNTHSPEDNDLRVRLSEALSIIAAESKIKALMLANWGVQPKGPTE</sequence>